<proteinExistence type="predicted"/>
<organism evidence="3 4">
    <name type="scientific">Trifolium subterraneum</name>
    <name type="common">Subterranean clover</name>
    <dbReference type="NCBI Taxonomy" id="3900"/>
    <lineage>
        <taxon>Eukaryota</taxon>
        <taxon>Viridiplantae</taxon>
        <taxon>Streptophyta</taxon>
        <taxon>Embryophyta</taxon>
        <taxon>Tracheophyta</taxon>
        <taxon>Spermatophyta</taxon>
        <taxon>Magnoliopsida</taxon>
        <taxon>eudicotyledons</taxon>
        <taxon>Gunneridae</taxon>
        <taxon>Pentapetalae</taxon>
        <taxon>rosids</taxon>
        <taxon>fabids</taxon>
        <taxon>Fabales</taxon>
        <taxon>Fabaceae</taxon>
        <taxon>Papilionoideae</taxon>
        <taxon>50 kb inversion clade</taxon>
        <taxon>NPAAA clade</taxon>
        <taxon>Hologalegina</taxon>
        <taxon>IRL clade</taxon>
        <taxon>Trifolieae</taxon>
        <taxon>Trifolium</taxon>
    </lineage>
</organism>
<dbReference type="PANTHER" id="PTHR12630">
    <property type="entry name" value="N-LINKED OLIGOSACCHARIDE PROCESSING"/>
    <property type="match status" value="1"/>
</dbReference>
<dbReference type="EMBL" id="DF973250">
    <property type="protein sequence ID" value="GAU22607.1"/>
    <property type="molecule type" value="Genomic_DNA"/>
</dbReference>
<reference evidence="4" key="1">
    <citation type="journal article" date="2017" name="Front. Plant Sci.">
        <title>Climate Clever Clovers: New Paradigm to Reduce the Environmental Footprint of Ruminants by Breeding Low Methanogenic Forages Utilizing Haplotype Variation.</title>
        <authorList>
            <person name="Kaur P."/>
            <person name="Appels R."/>
            <person name="Bayer P.E."/>
            <person name="Keeble-Gagnere G."/>
            <person name="Wang J."/>
            <person name="Hirakawa H."/>
            <person name="Shirasawa K."/>
            <person name="Vercoe P."/>
            <person name="Stefanova K."/>
            <person name="Durmic Z."/>
            <person name="Nichols P."/>
            <person name="Revell C."/>
            <person name="Isobe S.N."/>
            <person name="Edwards D."/>
            <person name="Erskine W."/>
        </authorList>
    </citation>
    <scope>NUCLEOTIDE SEQUENCE [LARGE SCALE GENOMIC DNA]</scope>
    <source>
        <strain evidence="4">cv. Daliak</strain>
    </source>
</reference>
<evidence type="ECO:0000313" key="4">
    <source>
        <dbReference type="Proteomes" id="UP000242715"/>
    </source>
</evidence>
<accession>A0A2Z6N0D9</accession>
<dbReference type="InterPro" id="IPR039794">
    <property type="entry name" value="Gtb1-like"/>
</dbReference>
<evidence type="ECO:0000313" key="3">
    <source>
        <dbReference type="EMBL" id="GAU22607.1"/>
    </source>
</evidence>
<evidence type="ECO:0000256" key="1">
    <source>
        <dbReference type="SAM" id="MobiDB-lite"/>
    </source>
</evidence>
<dbReference type="Pfam" id="PF12999">
    <property type="entry name" value="PRKCSH-like"/>
    <property type="match status" value="1"/>
</dbReference>
<evidence type="ECO:0000259" key="2">
    <source>
        <dbReference type="Pfam" id="PF12999"/>
    </source>
</evidence>
<feature type="region of interest" description="Disordered" evidence="1">
    <location>
        <begin position="119"/>
        <end position="183"/>
    </location>
</feature>
<dbReference type="GO" id="GO:0017177">
    <property type="term" value="C:glucosidase II complex"/>
    <property type="evidence" value="ECO:0007669"/>
    <property type="project" value="TreeGrafter"/>
</dbReference>
<sequence>DTSIVFHIDMESYCFHSAIASFLLLASSSASLSFSHPSSLLGVHPLDEKYYSSQSIKCKDGSKSFSRDRLNDNFCDCSDGTDEPGTSACPAGKFYCRNLGSKPQFIVSSHVNDRFCEPKRKQTKAFSDPNTIKPPDLLPTETNIGRHKPNTPDLPPPRAKKDNTESTNPDLHHHEPPATTAGKTDCCDGSDEYDGTIHCPNTCVMGGNAENMYGNYNSKVNDQGIFAEREAKDGVKSEESVHNVNDIGGGVPAELKPTLAFTRF</sequence>
<dbReference type="Proteomes" id="UP000242715">
    <property type="component" value="Unassembled WGS sequence"/>
</dbReference>
<dbReference type="AlphaFoldDB" id="A0A2Z6N0D9"/>
<feature type="compositionally biased region" description="Basic and acidic residues" evidence="1">
    <location>
        <begin position="159"/>
        <end position="176"/>
    </location>
</feature>
<protein>
    <recommendedName>
        <fullName evidence="2">Glucosidase II beta subunit N-terminal domain-containing protein</fullName>
    </recommendedName>
</protein>
<dbReference type="GO" id="GO:0006491">
    <property type="term" value="P:N-glycan processing"/>
    <property type="evidence" value="ECO:0007669"/>
    <property type="project" value="TreeGrafter"/>
</dbReference>
<gene>
    <name evidence="3" type="ORF">TSUD_135070</name>
</gene>
<dbReference type="OrthoDB" id="28322at2759"/>
<dbReference type="PANTHER" id="PTHR12630:SF17">
    <property type="entry name" value="EXPRESSED PROTEIN"/>
    <property type="match status" value="1"/>
</dbReference>
<feature type="non-terminal residue" evidence="3">
    <location>
        <position position="1"/>
    </location>
</feature>
<dbReference type="InterPro" id="IPR028146">
    <property type="entry name" value="PRKCSH_N"/>
</dbReference>
<feature type="domain" description="Glucosidase II beta subunit N-terminal" evidence="2">
    <location>
        <begin position="37"/>
        <end position="117"/>
    </location>
</feature>
<keyword evidence="4" id="KW-1185">Reference proteome</keyword>
<name>A0A2Z6N0D9_TRISU</name>